<name>A0ABT0PJ75_9GAMM</name>
<feature type="domain" description="Protein kinase" evidence="4">
    <location>
        <begin position="31"/>
        <end position="328"/>
    </location>
</feature>
<dbReference type="Proteomes" id="UP001203338">
    <property type="component" value="Unassembled WGS sequence"/>
</dbReference>
<proteinExistence type="predicted"/>
<gene>
    <name evidence="5" type="ORF">M3P05_13955</name>
</gene>
<keyword evidence="2 3" id="KW-0067">ATP-binding</keyword>
<dbReference type="SUPFAM" id="SSF56112">
    <property type="entry name" value="Protein kinase-like (PK-like)"/>
    <property type="match status" value="1"/>
</dbReference>
<dbReference type="InterPro" id="IPR011009">
    <property type="entry name" value="Kinase-like_dom_sf"/>
</dbReference>
<dbReference type="InterPro" id="IPR017441">
    <property type="entry name" value="Protein_kinase_ATP_BS"/>
</dbReference>
<dbReference type="InterPro" id="IPR008271">
    <property type="entry name" value="Ser/Thr_kinase_AS"/>
</dbReference>
<evidence type="ECO:0000256" key="2">
    <source>
        <dbReference type="ARBA" id="ARBA00022840"/>
    </source>
</evidence>
<dbReference type="PROSITE" id="PS00108">
    <property type="entry name" value="PROTEIN_KINASE_ST"/>
    <property type="match status" value="1"/>
</dbReference>
<feature type="binding site" evidence="3">
    <location>
        <position position="58"/>
    </location>
    <ligand>
        <name>ATP</name>
        <dbReference type="ChEBI" id="CHEBI:30616"/>
    </ligand>
</feature>
<organism evidence="5 6">
    <name type="scientific">Parendozoicomonas callyspongiae</name>
    <dbReference type="NCBI Taxonomy" id="2942213"/>
    <lineage>
        <taxon>Bacteria</taxon>
        <taxon>Pseudomonadati</taxon>
        <taxon>Pseudomonadota</taxon>
        <taxon>Gammaproteobacteria</taxon>
        <taxon>Oceanospirillales</taxon>
        <taxon>Endozoicomonadaceae</taxon>
        <taxon>Parendozoicomonas</taxon>
    </lineage>
</organism>
<comment type="caution">
    <text evidence="5">The sequence shown here is derived from an EMBL/GenBank/DDBJ whole genome shotgun (WGS) entry which is preliminary data.</text>
</comment>
<accession>A0ABT0PJ75</accession>
<dbReference type="RefSeq" id="WP_249700364.1">
    <property type="nucleotide sequence ID" value="NZ_JAMFLX010000019.1"/>
</dbReference>
<dbReference type="Gene3D" id="3.30.200.20">
    <property type="entry name" value="Phosphorylase Kinase, domain 1"/>
    <property type="match status" value="1"/>
</dbReference>
<dbReference type="Gene3D" id="1.10.510.10">
    <property type="entry name" value="Transferase(Phosphotransferase) domain 1"/>
    <property type="match status" value="1"/>
</dbReference>
<sequence>MICLNCFLCRTGETAQNEQNIPPDLNSSLSFSKRNPLGKGQHASVLRGTFAGRRVAVKRYNSETEEWTTESAVFRKLGGQTHTNIVETLGVGKVGTLIKSRVCVLQFCPKSLEDSLNAQEPVSMRDRVMQIAGIADGVCFLHQNEILHLDIKPANILLDTHGIPKLCDFSISAVLPCYDDQLIFGGCCFYLAPELSGGREEPLPDNYFCEIADSFGMGFAAYCICKNNCESTAMWDERVIWASGRNKPQKHLVSIFDFEQHAVSGIYQHFLGEESVDLNDDRRNHSTMSAEDNELCGKIMHDLAKPALKVNHQTRLKPTAFRQKAQRLARRTMVTTL</sequence>
<keyword evidence="1 3" id="KW-0547">Nucleotide-binding</keyword>
<keyword evidence="5" id="KW-0808">Transferase</keyword>
<dbReference type="Pfam" id="PF00069">
    <property type="entry name" value="Pkinase"/>
    <property type="match status" value="1"/>
</dbReference>
<evidence type="ECO:0000256" key="1">
    <source>
        <dbReference type="ARBA" id="ARBA00022741"/>
    </source>
</evidence>
<dbReference type="GO" id="GO:0016301">
    <property type="term" value="F:kinase activity"/>
    <property type="evidence" value="ECO:0007669"/>
    <property type="project" value="UniProtKB-KW"/>
</dbReference>
<evidence type="ECO:0000256" key="3">
    <source>
        <dbReference type="PROSITE-ProRule" id="PRU10141"/>
    </source>
</evidence>
<reference evidence="5 6" key="1">
    <citation type="submission" date="2022-05" db="EMBL/GenBank/DDBJ databases">
        <authorList>
            <person name="Park J.-S."/>
        </authorList>
    </citation>
    <scope>NUCLEOTIDE SEQUENCE [LARGE SCALE GENOMIC DNA]</scope>
    <source>
        <strain evidence="5 6">2012CJ34-2</strain>
    </source>
</reference>
<evidence type="ECO:0000259" key="4">
    <source>
        <dbReference type="PROSITE" id="PS50011"/>
    </source>
</evidence>
<keyword evidence="6" id="KW-1185">Reference proteome</keyword>
<dbReference type="EMBL" id="JAMFLX010000019">
    <property type="protein sequence ID" value="MCL6271031.1"/>
    <property type="molecule type" value="Genomic_DNA"/>
</dbReference>
<dbReference type="InterPro" id="IPR051681">
    <property type="entry name" value="Ser/Thr_Kinases-Pseudokinases"/>
</dbReference>
<dbReference type="SMART" id="SM00220">
    <property type="entry name" value="S_TKc"/>
    <property type="match status" value="1"/>
</dbReference>
<dbReference type="PROSITE" id="PS50011">
    <property type="entry name" value="PROTEIN_KINASE_DOM"/>
    <property type="match status" value="1"/>
</dbReference>
<protein>
    <submittedName>
        <fullName evidence="5">Protein kinase</fullName>
    </submittedName>
</protein>
<dbReference type="PANTHER" id="PTHR44329">
    <property type="entry name" value="SERINE/THREONINE-PROTEIN KINASE TNNI3K-RELATED"/>
    <property type="match status" value="1"/>
</dbReference>
<evidence type="ECO:0000313" key="6">
    <source>
        <dbReference type="Proteomes" id="UP001203338"/>
    </source>
</evidence>
<evidence type="ECO:0000313" key="5">
    <source>
        <dbReference type="EMBL" id="MCL6271031.1"/>
    </source>
</evidence>
<dbReference type="PROSITE" id="PS00107">
    <property type="entry name" value="PROTEIN_KINASE_ATP"/>
    <property type="match status" value="1"/>
</dbReference>
<keyword evidence="5" id="KW-0418">Kinase</keyword>
<dbReference type="InterPro" id="IPR000719">
    <property type="entry name" value="Prot_kinase_dom"/>
</dbReference>